<dbReference type="EMBL" id="KI394965">
    <property type="protein sequence ID" value="ERM99964.1"/>
    <property type="molecule type" value="Genomic_DNA"/>
</dbReference>
<accession>W1NZ41</accession>
<dbReference type="Gramene" id="ERM99964">
    <property type="protein sequence ID" value="ERM99964"/>
    <property type="gene ID" value="AMTR_s00110p00119500"/>
</dbReference>
<organism evidence="1 2">
    <name type="scientific">Amborella trichopoda</name>
    <dbReference type="NCBI Taxonomy" id="13333"/>
    <lineage>
        <taxon>Eukaryota</taxon>
        <taxon>Viridiplantae</taxon>
        <taxon>Streptophyta</taxon>
        <taxon>Embryophyta</taxon>
        <taxon>Tracheophyta</taxon>
        <taxon>Spermatophyta</taxon>
        <taxon>Magnoliopsida</taxon>
        <taxon>Amborellales</taxon>
        <taxon>Amborellaceae</taxon>
        <taxon>Amborella</taxon>
    </lineage>
</organism>
<gene>
    <name evidence="1" type="ORF">AMTR_s00110p00119500</name>
</gene>
<evidence type="ECO:0000313" key="2">
    <source>
        <dbReference type="Proteomes" id="UP000017836"/>
    </source>
</evidence>
<dbReference type="AlphaFoldDB" id="W1NZ41"/>
<name>W1NZ41_AMBTC</name>
<dbReference type="OMA" id="CSFRITF"/>
<dbReference type="Gene3D" id="3.40.50.2000">
    <property type="entry name" value="Glycogen Phosphorylase B"/>
    <property type="match status" value="1"/>
</dbReference>
<keyword evidence="2" id="KW-1185">Reference proteome</keyword>
<protein>
    <submittedName>
        <fullName evidence="1">Uncharacterized protein</fullName>
    </submittedName>
</protein>
<reference evidence="2" key="1">
    <citation type="journal article" date="2013" name="Science">
        <title>The Amborella genome and the evolution of flowering plants.</title>
        <authorList>
            <consortium name="Amborella Genome Project"/>
        </authorList>
    </citation>
    <scope>NUCLEOTIDE SEQUENCE [LARGE SCALE GENOMIC DNA]</scope>
</reference>
<proteinExistence type="predicted"/>
<dbReference type="HOGENOM" id="CLU_001724_6_3_1"/>
<dbReference type="Proteomes" id="UP000017836">
    <property type="component" value="Unassembled WGS sequence"/>
</dbReference>
<sequence>MEFSHRMVEYGFAITFVNTDYNHKRVLEAAKAHPQDRLRDGTEPVRLVSIPDGRKPGAAGTNLIHSQSILSSMPHALEKLINDITNVQGLELHCVVAGEHGVGTRHSQKARLCSSRSLAYGYYVPNSVPQDPRSSPKWDLT</sequence>
<evidence type="ECO:0000313" key="1">
    <source>
        <dbReference type="EMBL" id="ERM99964.1"/>
    </source>
</evidence>